<evidence type="ECO:0000313" key="1">
    <source>
        <dbReference type="EnsemblMetazoa" id="AALB014062-PA"/>
    </source>
</evidence>
<organism evidence="1 2">
    <name type="scientific">Anopheles albimanus</name>
    <name type="common">New world malaria mosquito</name>
    <dbReference type="NCBI Taxonomy" id="7167"/>
    <lineage>
        <taxon>Eukaryota</taxon>
        <taxon>Metazoa</taxon>
        <taxon>Ecdysozoa</taxon>
        <taxon>Arthropoda</taxon>
        <taxon>Hexapoda</taxon>
        <taxon>Insecta</taxon>
        <taxon>Pterygota</taxon>
        <taxon>Neoptera</taxon>
        <taxon>Endopterygota</taxon>
        <taxon>Diptera</taxon>
        <taxon>Nematocera</taxon>
        <taxon>Culicoidea</taxon>
        <taxon>Culicidae</taxon>
        <taxon>Anophelinae</taxon>
        <taxon>Anopheles</taxon>
    </lineage>
</organism>
<dbReference type="Proteomes" id="UP000069272">
    <property type="component" value="Chromosome 2L"/>
</dbReference>
<sequence>MLTRSCTLFCHILLLPGICALYRSWVVFWAYFSFYRNFYVYGHNDMGILIPQQLHRMS</sequence>
<name>A0A182FWL9_ANOAL</name>
<reference evidence="1" key="2">
    <citation type="submission" date="2022-08" db="UniProtKB">
        <authorList>
            <consortium name="EnsemblMetazoa"/>
        </authorList>
    </citation>
    <scope>IDENTIFICATION</scope>
    <source>
        <strain evidence="1">STECLA/ALBI9_A</strain>
    </source>
</reference>
<reference evidence="1 2" key="1">
    <citation type="journal article" date="2017" name="G3 (Bethesda)">
        <title>The Physical Genome Mapping of Anopheles albimanus Corrected Scaffold Misassemblies and Identified Interarm Rearrangements in Genus Anopheles.</title>
        <authorList>
            <person name="Artemov G.N."/>
            <person name="Peery A.N."/>
            <person name="Jiang X."/>
            <person name="Tu Z."/>
            <person name="Stegniy V.N."/>
            <person name="Sharakhova M.V."/>
            <person name="Sharakhov I.V."/>
        </authorList>
    </citation>
    <scope>NUCLEOTIDE SEQUENCE [LARGE SCALE GENOMIC DNA]</scope>
    <source>
        <strain evidence="1 2">ALBI9_A</strain>
    </source>
</reference>
<accession>A0A182FWL9</accession>
<evidence type="ECO:0000313" key="2">
    <source>
        <dbReference type="Proteomes" id="UP000069272"/>
    </source>
</evidence>
<dbReference type="EnsemblMetazoa" id="AALB014062-RA">
    <property type="protein sequence ID" value="AALB014062-PA"/>
    <property type="gene ID" value="AALB014062"/>
</dbReference>
<protein>
    <submittedName>
        <fullName evidence="1">Uncharacterized protein</fullName>
    </submittedName>
</protein>
<dbReference type="VEuPathDB" id="VectorBase:AALB014062"/>
<proteinExistence type="predicted"/>
<keyword evidence="2" id="KW-1185">Reference proteome</keyword>
<dbReference type="AlphaFoldDB" id="A0A182FWL9"/>